<keyword evidence="2" id="KW-1185">Reference proteome</keyword>
<dbReference type="RefSeq" id="WP_214057244.1">
    <property type="nucleotide sequence ID" value="NZ_CP075371.1"/>
</dbReference>
<dbReference type="Pfam" id="PF10094">
    <property type="entry name" value="DUF2332"/>
    <property type="match status" value="1"/>
</dbReference>
<evidence type="ECO:0000313" key="1">
    <source>
        <dbReference type="EMBL" id="QVT81960.1"/>
    </source>
</evidence>
<name>A0ABX8EN58_9ACTN</name>
<proteinExistence type="predicted"/>
<dbReference type="EMBL" id="CP075371">
    <property type="protein sequence ID" value="QVT81960.1"/>
    <property type="molecule type" value="Genomic_DNA"/>
</dbReference>
<reference evidence="1 2" key="1">
    <citation type="submission" date="2021-05" db="EMBL/GenBank/DDBJ databases">
        <title>Complete genome of Nocardioides aquaticus KCTC 9944T isolated from meromictic and hypersaline Ekho Lake, Antarctica.</title>
        <authorList>
            <person name="Hwang K."/>
            <person name="Kim K.M."/>
            <person name="Choe H."/>
        </authorList>
    </citation>
    <scope>NUCLEOTIDE SEQUENCE [LARGE SCALE GENOMIC DNA]</scope>
    <source>
        <strain evidence="1 2">KCTC 9944</strain>
    </source>
</reference>
<protein>
    <recommendedName>
        <fullName evidence="3">DUF2332 domain-containing protein</fullName>
    </recommendedName>
</protein>
<evidence type="ECO:0008006" key="3">
    <source>
        <dbReference type="Google" id="ProtNLM"/>
    </source>
</evidence>
<organism evidence="1 2">
    <name type="scientific">Nocardioides aquaticus</name>
    <dbReference type="NCBI Taxonomy" id="160826"/>
    <lineage>
        <taxon>Bacteria</taxon>
        <taxon>Bacillati</taxon>
        <taxon>Actinomycetota</taxon>
        <taxon>Actinomycetes</taxon>
        <taxon>Propionibacteriales</taxon>
        <taxon>Nocardioidaceae</taxon>
        <taxon>Nocardioides</taxon>
    </lineage>
</organism>
<dbReference type="Proteomes" id="UP000679307">
    <property type="component" value="Chromosome"/>
</dbReference>
<accession>A0ABX8EN58</accession>
<gene>
    <name evidence="1" type="ORF">ENKNEFLB_04379</name>
</gene>
<evidence type="ECO:0000313" key="2">
    <source>
        <dbReference type="Proteomes" id="UP000679307"/>
    </source>
</evidence>
<sequence length="354" mass="37945">MEVFGDVADVWRDFGTYEAPDGCFHDWALRVADDPEVLAWLRTLASDRERQPNLILAAARWNGVAAPGPYDALRAALLGDDAEGRRRGTPTGPVRATVAGRRTQTNEVGRLATLAPVLGLLAARHGGPLALLEIGASAGLCLYPDRWDYTWHLPDGEVSTHDGAAGRLTCEVTGQAPGSEVWPAGPLPVAWRGGLDLAPVDVTDDDQVAWLETLVWPEHDDRRARLRTAVEVARADPPTVVAADLTTSEGLDLLDGLVEEAGRHGRVVVMHSAVTAYLPVAARQVLEQRLRGLVAAGRAHWLSNEGKRVHPAVTATGPPVPDDVATFVLGLDGRAAAWTHGHGRSMRWVAPAQL</sequence>
<dbReference type="InterPro" id="IPR011200">
    <property type="entry name" value="UCP012608"/>
</dbReference>